<evidence type="ECO:0000256" key="1">
    <source>
        <dbReference type="ARBA" id="ARBA00022679"/>
    </source>
</evidence>
<dbReference type="GO" id="GO:0016757">
    <property type="term" value="F:glycosyltransferase activity"/>
    <property type="evidence" value="ECO:0007669"/>
    <property type="project" value="InterPro"/>
</dbReference>
<proteinExistence type="predicted"/>
<dbReference type="AlphaFoldDB" id="A0A414WC66"/>
<comment type="caution">
    <text evidence="3">The sequence shown here is derived from an EMBL/GenBank/DDBJ whole genome shotgun (WGS) entry which is preliminary data.</text>
</comment>
<dbReference type="EMBL" id="QRJL01000005">
    <property type="protein sequence ID" value="RHH31504.1"/>
    <property type="molecule type" value="Genomic_DNA"/>
</dbReference>
<evidence type="ECO:0000313" key="4">
    <source>
        <dbReference type="Proteomes" id="UP000283766"/>
    </source>
</evidence>
<evidence type="ECO:0000259" key="2">
    <source>
        <dbReference type="Pfam" id="PF00534"/>
    </source>
</evidence>
<name>A0A414WC66_BACUN</name>
<dbReference type="Proteomes" id="UP000283766">
    <property type="component" value="Unassembled WGS sequence"/>
</dbReference>
<dbReference type="InterPro" id="IPR001296">
    <property type="entry name" value="Glyco_trans_1"/>
</dbReference>
<keyword evidence="1 3" id="KW-0808">Transferase</keyword>
<dbReference type="Gene3D" id="3.40.50.2000">
    <property type="entry name" value="Glycogen Phosphorylase B"/>
    <property type="match status" value="2"/>
</dbReference>
<organism evidence="3 4">
    <name type="scientific">Bacteroides uniformis</name>
    <dbReference type="NCBI Taxonomy" id="820"/>
    <lineage>
        <taxon>Bacteria</taxon>
        <taxon>Pseudomonadati</taxon>
        <taxon>Bacteroidota</taxon>
        <taxon>Bacteroidia</taxon>
        <taxon>Bacteroidales</taxon>
        <taxon>Bacteroidaceae</taxon>
        <taxon>Bacteroides</taxon>
    </lineage>
</organism>
<evidence type="ECO:0000313" key="3">
    <source>
        <dbReference type="EMBL" id="RHH31504.1"/>
    </source>
</evidence>
<sequence>MEKILTAGINILFLTISRINGLEERGIYTDLMREFIRNGHAMYIVSPYERRFHQPTGVMENGGARILKVKTLNIQKTNIVEKGIGTLLLESQYLHAINKYWRDVKFDLILYSTPPITFNKVIRTLKKRWNAKTYLMLKDIFPQNAVDLGMFSKKSFLYRMFRSKEEKLYELSDFIGCMSPANCEYVLKHNPAIDAAKVEICPNSVKLQERLKGDRKESELLKELNIPASKRIFIYGGNLGKPQGIDFLLKVIEENKKRDDSYFVIVGSGTEYMRVKLWFDTHLPQNACLLAALPKAKYDELVSLCDVGLIFLDKRFTIPNFPSRLLSYLECRMPVLMATDVNTDIGRIAEESGFGLWTENGNIDTFMEMIEFMVEDDKRMKEMGERGYRFLCENYTVDKSYKAIMKHF</sequence>
<protein>
    <submittedName>
        <fullName evidence="3">Glycosyltransferase WbuB</fullName>
    </submittedName>
</protein>
<accession>A0A414WC66</accession>
<dbReference type="SUPFAM" id="SSF53756">
    <property type="entry name" value="UDP-Glycosyltransferase/glycogen phosphorylase"/>
    <property type="match status" value="1"/>
</dbReference>
<gene>
    <name evidence="3" type="ORF">DW216_09390</name>
</gene>
<reference evidence="3 4" key="1">
    <citation type="submission" date="2018-08" db="EMBL/GenBank/DDBJ databases">
        <title>A genome reference for cultivated species of the human gut microbiota.</title>
        <authorList>
            <person name="Zou Y."/>
            <person name="Xue W."/>
            <person name="Luo G."/>
        </authorList>
    </citation>
    <scope>NUCLEOTIDE SEQUENCE [LARGE SCALE GENOMIC DNA]</scope>
    <source>
        <strain evidence="3 4">AM18-14LB</strain>
    </source>
</reference>
<feature type="domain" description="Glycosyl transferase family 1" evidence="2">
    <location>
        <begin position="219"/>
        <end position="389"/>
    </location>
</feature>
<dbReference type="CDD" id="cd03794">
    <property type="entry name" value="GT4_WbuB-like"/>
    <property type="match status" value="1"/>
</dbReference>
<dbReference type="PANTHER" id="PTHR46401:SF2">
    <property type="entry name" value="GLYCOSYLTRANSFERASE WBBK-RELATED"/>
    <property type="match status" value="1"/>
</dbReference>
<dbReference type="PANTHER" id="PTHR46401">
    <property type="entry name" value="GLYCOSYLTRANSFERASE WBBK-RELATED"/>
    <property type="match status" value="1"/>
</dbReference>
<dbReference type="Pfam" id="PF00534">
    <property type="entry name" value="Glycos_transf_1"/>
    <property type="match status" value="1"/>
</dbReference>
<dbReference type="GO" id="GO:0009103">
    <property type="term" value="P:lipopolysaccharide biosynthetic process"/>
    <property type="evidence" value="ECO:0007669"/>
    <property type="project" value="TreeGrafter"/>
</dbReference>